<name>W4K4Y0_HETIT</name>
<organism evidence="1 2">
    <name type="scientific">Heterobasidion irregulare (strain TC 32-1)</name>
    <dbReference type="NCBI Taxonomy" id="747525"/>
    <lineage>
        <taxon>Eukaryota</taxon>
        <taxon>Fungi</taxon>
        <taxon>Dikarya</taxon>
        <taxon>Basidiomycota</taxon>
        <taxon>Agaricomycotina</taxon>
        <taxon>Agaricomycetes</taxon>
        <taxon>Russulales</taxon>
        <taxon>Bondarzewiaceae</taxon>
        <taxon>Heterobasidion</taxon>
        <taxon>Heterobasidion annosum species complex</taxon>
    </lineage>
</organism>
<protein>
    <submittedName>
        <fullName evidence="1">Uncharacterized protein</fullName>
    </submittedName>
</protein>
<dbReference type="Proteomes" id="UP000030671">
    <property type="component" value="Unassembled WGS sequence"/>
</dbReference>
<keyword evidence="2" id="KW-1185">Reference proteome</keyword>
<evidence type="ECO:0000313" key="2">
    <source>
        <dbReference type="Proteomes" id="UP000030671"/>
    </source>
</evidence>
<dbReference type="EMBL" id="KI925459">
    <property type="protein sequence ID" value="ETW80789.1"/>
    <property type="molecule type" value="Genomic_DNA"/>
</dbReference>
<accession>W4K4Y0</accession>
<gene>
    <name evidence="1" type="ORF">HETIRDRAFT_101890</name>
</gene>
<sequence>MASGFYGQALMTETWAALANCQLEFHLLLESCQLLELEVLWNYEQKVELNNQVMEQLTQYQFYQELHNY</sequence>
<dbReference type="HOGENOM" id="CLU_2776229_0_0_1"/>
<dbReference type="GeneID" id="20665807"/>
<reference evidence="1 2" key="1">
    <citation type="journal article" date="2012" name="New Phytol.">
        <title>Insight into trade-off between wood decay and parasitism from the genome of a fungal forest pathogen.</title>
        <authorList>
            <person name="Olson A."/>
            <person name="Aerts A."/>
            <person name="Asiegbu F."/>
            <person name="Belbahri L."/>
            <person name="Bouzid O."/>
            <person name="Broberg A."/>
            <person name="Canback B."/>
            <person name="Coutinho P.M."/>
            <person name="Cullen D."/>
            <person name="Dalman K."/>
            <person name="Deflorio G."/>
            <person name="van Diepen L.T."/>
            <person name="Dunand C."/>
            <person name="Duplessis S."/>
            <person name="Durling M."/>
            <person name="Gonthier P."/>
            <person name="Grimwood J."/>
            <person name="Fossdal C.G."/>
            <person name="Hansson D."/>
            <person name="Henrissat B."/>
            <person name="Hietala A."/>
            <person name="Himmelstrand K."/>
            <person name="Hoffmeister D."/>
            <person name="Hogberg N."/>
            <person name="James T.Y."/>
            <person name="Karlsson M."/>
            <person name="Kohler A."/>
            <person name="Kues U."/>
            <person name="Lee Y.H."/>
            <person name="Lin Y.C."/>
            <person name="Lind M."/>
            <person name="Lindquist E."/>
            <person name="Lombard V."/>
            <person name="Lucas S."/>
            <person name="Lunden K."/>
            <person name="Morin E."/>
            <person name="Murat C."/>
            <person name="Park J."/>
            <person name="Raffaello T."/>
            <person name="Rouze P."/>
            <person name="Salamov A."/>
            <person name="Schmutz J."/>
            <person name="Solheim H."/>
            <person name="Stahlberg J."/>
            <person name="Velez H."/>
            <person name="de Vries R.P."/>
            <person name="Wiebenga A."/>
            <person name="Woodward S."/>
            <person name="Yakovlev I."/>
            <person name="Garbelotto M."/>
            <person name="Martin F."/>
            <person name="Grigoriev I.V."/>
            <person name="Stenlid J."/>
        </authorList>
    </citation>
    <scope>NUCLEOTIDE SEQUENCE [LARGE SCALE GENOMIC DNA]</scope>
    <source>
        <strain evidence="1 2">TC 32-1</strain>
    </source>
</reference>
<dbReference type="InParanoid" id="W4K4Y0"/>
<dbReference type="AlphaFoldDB" id="W4K4Y0"/>
<dbReference type="KEGG" id="hir:HETIRDRAFT_101890"/>
<evidence type="ECO:0000313" key="1">
    <source>
        <dbReference type="EMBL" id="ETW80789.1"/>
    </source>
</evidence>
<proteinExistence type="predicted"/>
<dbReference type="RefSeq" id="XP_009547493.1">
    <property type="nucleotide sequence ID" value="XM_009549198.1"/>
</dbReference>